<keyword evidence="2 6" id="KW-1003">Cell membrane</keyword>
<evidence type="ECO:0000313" key="8">
    <source>
        <dbReference type="Proteomes" id="UP000475862"/>
    </source>
</evidence>
<feature type="transmembrane region" description="Helical" evidence="6">
    <location>
        <begin position="274"/>
        <end position="294"/>
    </location>
</feature>
<dbReference type="OrthoDB" id="6616307at2759"/>
<gene>
    <name evidence="7" type="ORF">AGLY_006459</name>
</gene>
<evidence type="ECO:0000256" key="2">
    <source>
        <dbReference type="ARBA" id="ARBA00022475"/>
    </source>
</evidence>
<dbReference type="Pfam" id="PF08395">
    <property type="entry name" value="7tm_7"/>
    <property type="match status" value="1"/>
</dbReference>
<organism evidence="7 8">
    <name type="scientific">Aphis glycines</name>
    <name type="common">Soybean aphid</name>
    <dbReference type="NCBI Taxonomy" id="307491"/>
    <lineage>
        <taxon>Eukaryota</taxon>
        <taxon>Metazoa</taxon>
        <taxon>Ecdysozoa</taxon>
        <taxon>Arthropoda</taxon>
        <taxon>Hexapoda</taxon>
        <taxon>Insecta</taxon>
        <taxon>Pterygota</taxon>
        <taxon>Neoptera</taxon>
        <taxon>Paraneoptera</taxon>
        <taxon>Hemiptera</taxon>
        <taxon>Sternorrhyncha</taxon>
        <taxon>Aphidomorpha</taxon>
        <taxon>Aphidoidea</taxon>
        <taxon>Aphididae</taxon>
        <taxon>Aphidini</taxon>
        <taxon>Aphis</taxon>
        <taxon>Aphis</taxon>
    </lineage>
</organism>
<dbReference type="InterPro" id="IPR013604">
    <property type="entry name" value="7TM_chemorcpt"/>
</dbReference>
<dbReference type="EMBL" id="VYZN01000018">
    <property type="protein sequence ID" value="KAE9537436.1"/>
    <property type="molecule type" value="Genomic_DNA"/>
</dbReference>
<proteinExistence type="inferred from homology"/>
<evidence type="ECO:0000256" key="5">
    <source>
        <dbReference type="ARBA" id="ARBA00023136"/>
    </source>
</evidence>
<keyword evidence="3 6" id="KW-0812">Transmembrane</keyword>
<keyword evidence="5 6" id="KW-0472">Membrane</keyword>
<dbReference type="GO" id="GO:0005886">
    <property type="term" value="C:plasma membrane"/>
    <property type="evidence" value="ECO:0007669"/>
    <property type="project" value="UniProtKB-SubCell"/>
</dbReference>
<comment type="subcellular location">
    <subcellularLocation>
        <location evidence="1 6">Cell membrane</location>
        <topology evidence="1 6">Multi-pass membrane protein</topology>
    </subcellularLocation>
</comment>
<name>A0A6G0TRL5_APHGL</name>
<evidence type="ECO:0000256" key="3">
    <source>
        <dbReference type="ARBA" id="ARBA00022692"/>
    </source>
</evidence>
<feature type="transmembrane region" description="Helical" evidence="6">
    <location>
        <begin position="148"/>
        <end position="174"/>
    </location>
</feature>
<feature type="non-terminal residue" evidence="7">
    <location>
        <position position="370"/>
    </location>
</feature>
<evidence type="ECO:0000256" key="4">
    <source>
        <dbReference type="ARBA" id="ARBA00022989"/>
    </source>
</evidence>
<feature type="transmembrane region" description="Helical" evidence="6">
    <location>
        <begin position="347"/>
        <end position="367"/>
    </location>
</feature>
<accession>A0A6G0TRL5</accession>
<evidence type="ECO:0000256" key="6">
    <source>
        <dbReference type="RuleBase" id="RU363108"/>
    </source>
</evidence>
<keyword evidence="6" id="KW-0807">Transducer</keyword>
<feature type="transmembrane region" description="Helical" evidence="6">
    <location>
        <begin position="235"/>
        <end position="254"/>
    </location>
</feature>
<evidence type="ECO:0000313" key="7">
    <source>
        <dbReference type="EMBL" id="KAE9537436.1"/>
    </source>
</evidence>
<dbReference type="GO" id="GO:0007165">
    <property type="term" value="P:signal transduction"/>
    <property type="evidence" value="ECO:0007669"/>
    <property type="project" value="UniProtKB-KW"/>
</dbReference>
<comment type="function">
    <text evidence="6">Gustatory receptor which mediates acceptance or avoidance behavior, depending on its substrates.</text>
</comment>
<dbReference type="GO" id="GO:0050909">
    <property type="term" value="P:sensory perception of taste"/>
    <property type="evidence" value="ECO:0007669"/>
    <property type="project" value="InterPro"/>
</dbReference>
<feature type="transmembrane region" description="Helical" evidence="6">
    <location>
        <begin position="12"/>
        <end position="30"/>
    </location>
</feature>
<evidence type="ECO:0000256" key="1">
    <source>
        <dbReference type="ARBA" id="ARBA00004651"/>
    </source>
</evidence>
<keyword evidence="6" id="KW-0675">Receptor</keyword>
<reference evidence="7 8" key="1">
    <citation type="submission" date="2019-08" db="EMBL/GenBank/DDBJ databases">
        <title>The genome of the soybean aphid Biotype 1, its phylome, world population structure and adaptation to the North American continent.</title>
        <authorList>
            <person name="Giordano R."/>
            <person name="Donthu R.K."/>
            <person name="Hernandez A.G."/>
            <person name="Wright C.L."/>
            <person name="Zimin A.V."/>
        </authorList>
    </citation>
    <scope>NUCLEOTIDE SEQUENCE [LARGE SCALE GENOMIC DNA]</scope>
    <source>
        <tissue evidence="7">Whole aphids</tissue>
    </source>
</reference>
<comment type="similarity">
    <text evidence="6">Belongs to the insect chemoreceptor superfamily. Gustatory receptor (GR) family.</text>
</comment>
<protein>
    <recommendedName>
        <fullName evidence="6">Gustatory receptor</fullName>
    </recommendedName>
</protein>
<dbReference type="AlphaFoldDB" id="A0A6G0TRL5"/>
<feature type="transmembrane region" description="Helical" evidence="6">
    <location>
        <begin position="118"/>
        <end position="142"/>
    </location>
</feature>
<keyword evidence="8" id="KW-1185">Reference proteome</keyword>
<comment type="caution">
    <text evidence="7">The sequence shown here is derived from an EMBL/GenBank/DDBJ whole genome shotgun (WGS) entry which is preliminary data.</text>
</comment>
<sequence>MKILYEKTLRTILYLCKFVGIINMSYVLQSDGLLIQNTDSLYKCLEISRMIILIILSYSICTKAEFFYILHVLKLWTVIITSRISESRLMNGIIEYDQKLTSLPRFLLIRQLSLKKNYWNIIFIFTLIYYTAMTSALLYLFPPKSIDIIVIAVYFIRLEFVTDLSVIFSSYFFLKQLEYRFKMLNYSWKYLQPGFLNIPSELTDSITEMTLDKMRLLHAELSDLLRIFSDSYGKVILGFFIFTYIDMLVIFFFMITSHKKTKEKNILTSVVKTFLPYCYQLNNVICILSIVIVASRVHEKKRKMISHLRLIRISNLSAKLKLQVKLFMNQITVLESSEITAFGVFNINLNLVVSILILLVTGFVTIIQMQ</sequence>
<feature type="transmembrane region" description="Helical" evidence="6">
    <location>
        <begin position="50"/>
        <end position="73"/>
    </location>
</feature>
<keyword evidence="4 6" id="KW-1133">Transmembrane helix</keyword>
<dbReference type="Proteomes" id="UP000475862">
    <property type="component" value="Unassembled WGS sequence"/>
</dbReference>